<dbReference type="PANTHER" id="PTHR43805:SF1">
    <property type="entry name" value="GP-PDE DOMAIN-CONTAINING PROTEIN"/>
    <property type="match status" value="1"/>
</dbReference>
<evidence type="ECO:0000313" key="3">
    <source>
        <dbReference type="Proteomes" id="UP000664521"/>
    </source>
</evidence>
<dbReference type="EMBL" id="CAJPDS010000001">
    <property type="protein sequence ID" value="CAF9903105.1"/>
    <property type="molecule type" value="Genomic_DNA"/>
</dbReference>
<protein>
    <recommendedName>
        <fullName evidence="1">GP-PDE domain-containing protein</fullName>
    </recommendedName>
</protein>
<gene>
    <name evidence="2" type="ORF">HETSPECPRED_000118</name>
</gene>
<dbReference type="Gene3D" id="3.20.20.190">
    <property type="entry name" value="Phosphatidylinositol (PI) phosphodiesterase"/>
    <property type="match status" value="1"/>
</dbReference>
<organism evidence="2 3">
    <name type="scientific">Heterodermia speciosa</name>
    <dbReference type="NCBI Taxonomy" id="116794"/>
    <lineage>
        <taxon>Eukaryota</taxon>
        <taxon>Fungi</taxon>
        <taxon>Dikarya</taxon>
        <taxon>Ascomycota</taxon>
        <taxon>Pezizomycotina</taxon>
        <taxon>Lecanoromycetes</taxon>
        <taxon>OSLEUM clade</taxon>
        <taxon>Lecanoromycetidae</taxon>
        <taxon>Caliciales</taxon>
        <taxon>Physciaceae</taxon>
        <taxon>Heterodermia</taxon>
    </lineage>
</organism>
<dbReference type="Pfam" id="PF03009">
    <property type="entry name" value="GDPD"/>
    <property type="match status" value="1"/>
</dbReference>
<dbReference type="CDD" id="cd08570">
    <property type="entry name" value="GDPD_YPL206cp_fungi"/>
    <property type="match status" value="1"/>
</dbReference>
<reference evidence="2" key="1">
    <citation type="submission" date="2021-03" db="EMBL/GenBank/DDBJ databases">
        <authorList>
            <person name="Tagirdzhanova G."/>
        </authorList>
    </citation>
    <scope>NUCLEOTIDE SEQUENCE</scope>
</reference>
<dbReference type="PANTHER" id="PTHR43805">
    <property type="entry name" value="GLYCEROPHOSPHORYL DIESTER PHOSPHODIESTERASE"/>
    <property type="match status" value="1"/>
</dbReference>
<dbReference type="InterPro" id="IPR017946">
    <property type="entry name" value="PLC-like_Pdiesterase_TIM-brl"/>
</dbReference>
<dbReference type="SUPFAM" id="SSF51695">
    <property type="entry name" value="PLC-like phosphodiesterases"/>
    <property type="match status" value="1"/>
</dbReference>
<feature type="domain" description="GP-PDE" evidence="1">
    <location>
        <begin position="60"/>
        <end position="301"/>
    </location>
</feature>
<dbReference type="InterPro" id="IPR030395">
    <property type="entry name" value="GP_PDE_dom"/>
</dbReference>
<comment type="caution">
    <text evidence="2">The sequence shown here is derived from an EMBL/GenBank/DDBJ whole genome shotgun (WGS) entry which is preliminary data.</text>
</comment>
<dbReference type="OrthoDB" id="1058301at2759"/>
<dbReference type="PROSITE" id="PS51704">
    <property type="entry name" value="GP_PDE"/>
    <property type="match status" value="1"/>
</dbReference>
<keyword evidence="3" id="KW-1185">Reference proteome</keyword>
<proteinExistence type="predicted"/>
<dbReference type="GO" id="GO:0006629">
    <property type="term" value="P:lipid metabolic process"/>
    <property type="evidence" value="ECO:0007669"/>
    <property type="project" value="InterPro"/>
</dbReference>
<dbReference type="AlphaFoldDB" id="A0A8H3ECH4"/>
<name>A0A8H3ECH4_9LECA</name>
<accession>A0A8H3ECH4</accession>
<evidence type="ECO:0000259" key="1">
    <source>
        <dbReference type="PROSITE" id="PS51704"/>
    </source>
</evidence>
<evidence type="ECO:0000313" key="2">
    <source>
        <dbReference type="EMBL" id="CAF9903105.1"/>
    </source>
</evidence>
<dbReference type="Proteomes" id="UP000664521">
    <property type="component" value="Unassembled WGS sequence"/>
</dbReference>
<dbReference type="GO" id="GO:0008081">
    <property type="term" value="F:phosphoric diester hydrolase activity"/>
    <property type="evidence" value="ECO:0007669"/>
    <property type="project" value="InterPro"/>
</dbReference>
<sequence>MNVAKPVLQRTIPPSLLPPFLLEEKVYDTLAEAPELREDVLSPSSTWTFARKTKGGEKMPQIIAHRGYKAEHPENTMGAFEGAVKVGAHALETDLHISKDDVVVLSHDATMKRCYGKDVKIRDHDWDYLSKQRTIRAPHEQMPRLQDLLEYLAKPGSEKIWLLLDIKITNDAETIMRLIAHTISLVAPSPSKPWCQRLVLGVWAAKFLPFCAQYLPDYPISHIGFSIAYARQFLTLPNISFNILQKTLVGPFGASFVRDVKAKNRPLYVWTVNDEHAMRWSIDRGVDGVITDDPKKFRDVCERWEGGDRKVGKMTWEQLFQVLWIQWMIMVFGGIFRARAGGIGPGGQVKSGKKGKGGGR</sequence>